<reference evidence="5" key="1">
    <citation type="submission" date="2021-01" db="EMBL/GenBank/DDBJ databases">
        <authorList>
            <person name="Corre E."/>
            <person name="Pelletier E."/>
            <person name="Niang G."/>
            <person name="Scheremetjew M."/>
            <person name="Finn R."/>
            <person name="Kale V."/>
            <person name="Holt S."/>
            <person name="Cochrane G."/>
            <person name="Meng A."/>
            <person name="Brown T."/>
            <person name="Cohen L."/>
        </authorList>
    </citation>
    <scope>NUCLEOTIDE SEQUENCE</scope>
    <source>
        <strain evidence="5">CCMP2084</strain>
    </source>
</reference>
<dbReference type="PRINTS" id="PR00081">
    <property type="entry name" value="GDHRDH"/>
</dbReference>
<proteinExistence type="inferred from homology"/>
<dbReference type="InterPro" id="IPR036291">
    <property type="entry name" value="NAD(P)-bd_dom_sf"/>
</dbReference>
<dbReference type="Pfam" id="PF00106">
    <property type="entry name" value="adh_short"/>
    <property type="match status" value="1"/>
</dbReference>
<evidence type="ECO:0000256" key="1">
    <source>
        <dbReference type="ARBA" id="ARBA00006484"/>
    </source>
</evidence>
<dbReference type="UniPathway" id="UPA00668"/>
<gene>
    <name evidence="5" type="ORF">ASEP1449_LOCUS14289</name>
    <name evidence="6" type="ORF">ASEP1449_LOCUS14290</name>
</gene>
<sequence>MMSTMKWTSLGLLLCLSVTGWSPKAASAFVTKKHATHPQRSTISPTSIRSSGVVHRELFSSSNNNDMNDDEGGSYSSRRQVLRQATAVAGSTLASWWLWGSEPGTAAAAAADTTKKRICVTGCTSGIGLDAATRLAAQGHELLLAGRTTSKAQAAAARILETVPNANIGLAFECNLASLSSIQKFASQIQQLSSSSSSSSQPFAIDVLCLNAGLSRDAAAKDIVRTTDGFELTVGTNHLGHFYLNQLLLPMMNKNTGRIVVTASGVHDPESPGGNQGETATLGDLKGLEQRNFEMVDGGPFSADKAYKDSKLCNVLFTRELQRRLTASGSGITTSCFSPGLILESGFFRNQNPLFVKAFTVGVKVAGVGETSHWGGGALEYVATSPQVANQGGTYFLAPPGSSKYGDAAYGREFKVAQVSKEAQDDSKAKRLWELSETLVAGSSA</sequence>
<organism evidence="5">
    <name type="scientific">Attheya septentrionalis</name>
    <dbReference type="NCBI Taxonomy" id="420275"/>
    <lineage>
        <taxon>Eukaryota</taxon>
        <taxon>Sar</taxon>
        <taxon>Stramenopiles</taxon>
        <taxon>Ochrophyta</taxon>
        <taxon>Bacillariophyta</taxon>
        <taxon>Coscinodiscophyceae</taxon>
        <taxon>Chaetocerotophycidae</taxon>
        <taxon>Chaetocerotales</taxon>
        <taxon>Attheyaceae</taxon>
        <taxon>Attheya</taxon>
    </lineage>
</organism>
<evidence type="ECO:0000256" key="4">
    <source>
        <dbReference type="SAM" id="SignalP"/>
    </source>
</evidence>
<evidence type="ECO:0000313" key="6">
    <source>
        <dbReference type="EMBL" id="CAD9822456.1"/>
    </source>
</evidence>
<name>A0A6T7J542_9STRA</name>
<evidence type="ECO:0000256" key="2">
    <source>
        <dbReference type="ARBA" id="ARBA00023002"/>
    </source>
</evidence>
<evidence type="ECO:0000256" key="3">
    <source>
        <dbReference type="SAM" id="MobiDB-lite"/>
    </source>
</evidence>
<evidence type="ECO:0000313" key="5">
    <source>
        <dbReference type="EMBL" id="CAD9822455.1"/>
    </source>
</evidence>
<dbReference type="PANTHER" id="PTHR24320:SF152">
    <property type="entry name" value="SHORT-CHAIN DEHYDROGENASE_REDUCTASE FAMILY PROTEIN"/>
    <property type="match status" value="1"/>
</dbReference>
<dbReference type="EMBL" id="HBHQ01021185">
    <property type="protein sequence ID" value="CAD9822456.1"/>
    <property type="molecule type" value="Transcribed_RNA"/>
</dbReference>
<dbReference type="GO" id="GO:0015995">
    <property type="term" value="P:chlorophyll biosynthetic process"/>
    <property type="evidence" value="ECO:0007669"/>
    <property type="project" value="UniProtKB-UniPathway"/>
</dbReference>
<feature type="region of interest" description="Disordered" evidence="3">
    <location>
        <begin position="30"/>
        <end position="49"/>
    </location>
</feature>
<dbReference type="SUPFAM" id="SSF51735">
    <property type="entry name" value="NAD(P)-binding Rossmann-fold domains"/>
    <property type="match status" value="1"/>
</dbReference>
<keyword evidence="2" id="KW-0560">Oxidoreductase</keyword>
<accession>A0A6T7J542</accession>
<feature type="signal peptide" evidence="4">
    <location>
        <begin position="1"/>
        <end position="28"/>
    </location>
</feature>
<protein>
    <submittedName>
        <fullName evidence="5">Uncharacterized protein</fullName>
    </submittedName>
</protein>
<dbReference type="Gene3D" id="3.40.50.720">
    <property type="entry name" value="NAD(P)-binding Rossmann-like Domain"/>
    <property type="match status" value="1"/>
</dbReference>
<feature type="compositionally biased region" description="Low complexity" evidence="3">
    <location>
        <begin position="40"/>
        <end position="49"/>
    </location>
</feature>
<dbReference type="InterPro" id="IPR002347">
    <property type="entry name" value="SDR_fam"/>
</dbReference>
<feature type="chain" id="PRO_5035584930" evidence="4">
    <location>
        <begin position="29"/>
        <end position="445"/>
    </location>
</feature>
<keyword evidence="4" id="KW-0732">Signal</keyword>
<comment type="similarity">
    <text evidence="1">Belongs to the short-chain dehydrogenases/reductases (SDR) family.</text>
</comment>
<dbReference type="AlphaFoldDB" id="A0A6T7J542"/>
<dbReference type="GO" id="GO:0016491">
    <property type="term" value="F:oxidoreductase activity"/>
    <property type="evidence" value="ECO:0007669"/>
    <property type="project" value="UniProtKB-KW"/>
</dbReference>
<dbReference type="PANTHER" id="PTHR24320">
    <property type="entry name" value="RETINOL DEHYDROGENASE"/>
    <property type="match status" value="1"/>
</dbReference>
<dbReference type="EMBL" id="HBHQ01021184">
    <property type="protein sequence ID" value="CAD9822455.1"/>
    <property type="molecule type" value="Transcribed_RNA"/>
</dbReference>